<accession>A0A9P8JG80</accession>
<comment type="caution">
    <text evidence="1">The sequence shown here is derived from an EMBL/GenBank/DDBJ whole genome shotgun (WGS) entry which is preliminary data.</text>
</comment>
<reference evidence="1" key="1">
    <citation type="journal article" date="2021" name="J Fungi (Basel)">
        <title>Virulence traits and population genomics of the black yeast Aureobasidium melanogenum.</title>
        <authorList>
            <person name="Cernosa A."/>
            <person name="Sun X."/>
            <person name="Gostincar C."/>
            <person name="Fang C."/>
            <person name="Gunde-Cimerman N."/>
            <person name="Song Z."/>
        </authorList>
    </citation>
    <scope>NUCLEOTIDE SEQUENCE</scope>
    <source>
        <strain evidence="1">EXF-9911</strain>
    </source>
</reference>
<sequence length="87" mass="10068">MIASFGISRPKIARLDILANSVQLNRRRSRRLAEKRAPWFCESHVSDKSETKRPFCSTEPSVGSVRYLTTEHNFNLLDHLLEDPALW</sequence>
<evidence type="ECO:0000313" key="1">
    <source>
        <dbReference type="EMBL" id="KAG9701424.1"/>
    </source>
</evidence>
<evidence type="ECO:0000313" key="2">
    <source>
        <dbReference type="Proteomes" id="UP000779574"/>
    </source>
</evidence>
<feature type="non-terminal residue" evidence="1">
    <location>
        <position position="87"/>
    </location>
</feature>
<name>A0A9P8JG80_AURME</name>
<organism evidence="1 2">
    <name type="scientific">Aureobasidium melanogenum</name>
    <name type="common">Aureobasidium pullulans var. melanogenum</name>
    <dbReference type="NCBI Taxonomy" id="46634"/>
    <lineage>
        <taxon>Eukaryota</taxon>
        <taxon>Fungi</taxon>
        <taxon>Dikarya</taxon>
        <taxon>Ascomycota</taxon>
        <taxon>Pezizomycotina</taxon>
        <taxon>Dothideomycetes</taxon>
        <taxon>Dothideomycetidae</taxon>
        <taxon>Dothideales</taxon>
        <taxon>Saccotheciaceae</taxon>
        <taxon>Aureobasidium</taxon>
    </lineage>
</organism>
<protein>
    <submittedName>
        <fullName evidence="1">Uncharacterized protein</fullName>
    </submittedName>
</protein>
<proteinExistence type="predicted"/>
<reference evidence="1" key="2">
    <citation type="submission" date="2021-08" db="EMBL/GenBank/DDBJ databases">
        <authorList>
            <person name="Gostincar C."/>
            <person name="Sun X."/>
            <person name="Song Z."/>
            <person name="Gunde-Cimerman N."/>
        </authorList>
    </citation>
    <scope>NUCLEOTIDE SEQUENCE</scope>
    <source>
        <strain evidence="1">EXF-9911</strain>
    </source>
</reference>
<gene>
    <name evidence="1" type="ORF">KCU76_g93</name>
</gene>
<dbReference type="EMBL" id="JAHFXF010000001">
    <property type="protein sequence ID" value="KAG9701424.1"/>
    <property type="molecule type" value="Genomic_DNA"/>
</dbReference>
<dbReference type="AlphaFoldDB" id="A0A9P8JG80"/>
<dbReference type="Proteomes" id="UP000779574">
    <property type="component" value="Unassembled WGS sequence"/>
</dbReference>